<reference evidence="1" key="1">
    <citation type="submission" date="2023-06" db="EMBL/GenBank/DDBJ databases">
        <title>Phylogenetic Diversity of Rhizobium strains.</title>
        <authorList>
            <person name="Moura F.T."/>
            <person name="Helene L.C.F."/>
            <person name="Hungria M."/>
        </authorList>
    </citation>
    <scope>NUCLEOTIDE SEQUENCE</scope>
    <source>
        <strain evidence="1">CCGE526</strain>
    </source>
</reference>
<comment type="caution">
    <text evidence="1">The sequence shown here is derived from an EMBL/GenBank/DDBJ whole genome shotgun (WGS) entry which is preliminary data.</text>
</comment>
<name>A0ABT7K5Q4_9HYPH</name>
<evidence type="ECO:0000313" key="2">
    <source>
        <dbReference type="Proteomes" id="UP001172645"/>
    </source>
</evidence>
<dbReference type="Proteomes" id="UP001172645">
    <property type="component" value="Unassembled WGS sequence"/>
</dbReference>
<gene>
    <name evidence="1" type="ORF">PY649_34390</name>
</gene>
<accession>A0ABT7K5Q4</accession>
<dbReference type="RefSeq" id="WP_285873504.1">
    <property type="nucleotide sequence ID" value="NZ_JARFYM010000074.1"/>
</dbReference>
<organism evidence="1 2">
    <name type="scientific">Rhizobium mayense</name>
    <dbReference type="NCBI Taxonomy" id="1312184"/>
    <lineage>
        <taxon>Bacteria</taxon>
        <taxon>Pseudomonadati</taxon>
        <taxon>Pseudomonadota</taxon>
        <taxon>Alphaproteobacteria</taxon>
        <taxon>Hyphomicrobiales</taxon>
        <taxon>Rhizobiaceae</taxon>
        <taxon>Rhizobium/Agrobacterium group</taxon>
        <taxon>Rhizobium</taxon>
    </lineage>
</organism>
<keyword evidence="2" id="KW-1185">Reference proteome</keyword>
<proteinExistence type="predicted"/>
<dbReference type="EMBL" id="JARFYM010000074">
    <property type="protein sequence ID" value="MDL2403944.1"/>
    <property type="molecule type" value="Genomic_DNA"/>
</dbReference>
<sequence>MGSMKEQISDDEWLDEEFEPDFDIEVKFLCPECHHPATSILLTPSEWTGETVGEVSCLNSEEAHNWTVRIVKNRGELTAHLDDRDDVEVSLHLPGVPEDWYEPSPEPGAYGIFLRAMAEWRYTVGEIGSFDGESSRNRMLFSNLYSIVEAYLSDTIIGAAIVDVSVQRQMLKLDDLKLKDKQLSLETVLAKPNIVRDMIKTTLQGISFHNLVLVNQMCANAFGSSILPSEKDDRKMILMSVSKRHDCVHRNGRDKEGNRHDDITSDYLRKLAGLFEGMAEALESAMSEAKVKEFVGSLGSPTEA</sequence>
<evidence type="ECO:0000313" key="1">
    <source>
        <dbReference type="EMBL" id="MDL2403944.1"/>
    </source>
</evidence>
<protein>
    <submittedName>
        <fullName evidence="1">Uncharacterized protein</fullName>
    </submittedName>
</protein>